<evidence type="ECO:0000256" key="4">
    <source>
        <dbReference type="ARBA" id="ARBA00022691"/>
    </source>
</evidence>
<protein>
    <submittedName>
        <fullName evidence="6">Small subunit methyltransferase H</fullName>
    </submittedName>
</protein>
<evidence type="ECO:0000313" key="6">
    <source>
        <dbReference type="EMBL" id="CAB9528105.1"/>
    </source>
</evidence>
<dbReference type="NCBIfam" id="TIGR00006">
    <property type="entry name" value="16S rRNA (cytosine(1402)-N(4))-methyltransferase RsmH"/>
    <property type="match status" value="1"/>
</dbReference>
<name>A0A9N8EXD4_9STRA</name>
<dbReference type="PANTHER" id="PTHR11265">
    <property type="entry name" value="S-ADENOSYL-METHYLTRANSFERASE MRAW"/>
    <property type="match status" value="1"/>
</dbReference>
<dbReference type="Proteomes" id="UP001153069">
    <property type="component" value="Unassembled WGS sequence"/>
</dbReference>
<dbReference type="InterPro" id="IPR002903">
    <property type="entry name" value="RsmH"/>
</dbReference>
<comment type="caution">
    <text evidence="6">The sequence shown here is derived from an EMBL/GenBank/DDBJ whole genome shotgun (WGS) entry which is preliminary data.</text>
</comment>
<keyword evidence="2 6" id="KW-0489">Methyltransferase</keyword>
<dbReference type="Gene3D" id="1.10.150.170">
    <property type="entry name" value="Putative methyltransferase TM0872, insert domain"/>
    <property type="match status" value="1"/>
</dbReference>
<proteinExistence type="inferred from homology"/>
<keyword evidence="3" id="KW-0808">Transferase</keyword>
<dbReference type="SUPFAM" id="SSF81799">
    <property type="entry name" value="Putative methyltransferase TM0872, insert domain"/>
    <property type="match status" value="1"/>
</dbReference>
<gene>
    <name evidence="6" type="ORF">SEMRO_2148_G316540.1</name>
</gene>
<keyword evidence="4" id="KW-0949">S-adenosyl-L-methionine</keyword>
<dbReference type="OrthoDB" id="16290at2759"/>
<keyword evidence="7" id="KW-1185">Reference proteome</keyword>
<dbReference type="SUPFAM" id="SSF53335">
    <property type="entry name" value="S-adenosyl-L-methionine-dependent methyltransferases"/>
    <property type="match status" value="1"/>
</dbReference>
<evidence type="ECO:0000313" key="7">
    <source>
        <dbReference type="Proteomes" id="UP001153069"/>
    </source>
</evidence>
<dbReference type="GO" id="GO:0071424">
    <property type="term" value="F:rRNA (cytosine-N4-)-methyltransferase activity"/>
    <property type="evidence" value="ECO:0007669"/>
    <property type="project" value="TreeGrafter"/>
</dbReference>
<comment type="similarity">
    <text evidence="1">Belongs to the methyltransferase superfamily. RsmH family.</text>
</comment>
<dbReference type="InterPro" id="IPR023397">
    <property type="entry name" value="SAM-dep_MeTrfase_MraW_recog"/>
</dbReference>
<evidence type="ECO:0000256" key="3">
    <source>
        <dbReference type="ARBA" id="ARBA00022679"/>
    </source>
</evidence>
<dbReference type="HAMAP" id="MF_01007">
    <property type="entry name" value="16SrRNA_methyltr_H"/>
    <property type="match status" value="1"/>
</dbReference>
<dbReference type="PANTHER" id="PTHR11265:SF0">
    <property type="entry name" value="12S RRNA N4-METHYLCYTIDINE METHYLTRANSFERASE"/>
    <property type="match status" value="1"/>
</dbReference>
<accession>A0A9N8EXD4</accession>
<dbReference type="InterPro" id="IPR029063">
    <property type="entry name" value="SAM-dependent_MTases_sf"/>
</dbReference>
<organism evidence="6 7">
    <name type="scientific">Seminavis robusta</name>
    <dbReference type="NCBI Taxonomy" id="568900"/>
    <lineage>
        <taxon>Eukaryota</taxon>
        <taxon>Sar</taxon>
        <taxon>Stramenopiles</taxon>
        <taxon>Ochrophyta</taxon>
        <taxon>Bacillariophyta</taxon>
        <taxon>Bacillariophyceae</taxon>
        <taxon>Bacillariophycidae</taxon>
        <taxon>Naviculales</taxon>
        <taxon>Naviculaceae</taxon>
        <taxon>Seminavis</taxon>
    </lineage>
</organism>
<dbReference type="AlphaFoldDB" id="A0A9N8EXD4"/>
<feature type="region of interest" description="Disordered" evidence="5">
    <location>
        <begin position="34"/>
        <end position="67"/>
    </location>
</feature>
<evidence type="ECO:0000256" key="2">
    <source>
        <dbReference type="ARBA" id="ARBA00022603"/>
    </source>
</evidence>
<dbReference type="Gene3D" id="3.40.50.150">
    <property type="entry name" value="Vaccinia Virus protein VP39"/>
    <property type="match status" value="1"/>
</dbReference>
<evidence type="ECO:0000256" key="1">
    <source>
        <dbReference type="ARBA" id="ARBA00010396"/>
    </source>
</evidence>
<sequence>MRLYPFWTAVAVSPLHVHVLTASRGTVSAFTAGPSYRSSTRRMYSSSTKIPTEQQTRQDDNEDGDDDLFSATATSSSLPFASTYHAPVMWKECIEGLLGCQRARQRQQLQEEDDDSDTSCSREPLFFVDGTLGGGGHSEALLQQLKPGDVVFGCDVDFNALQTASQRLEAYMNNPQDLPLFVPVQCNFAQLAQRLPQITTTTANDDDTPLLPSLHSIDGILLDFGVSSHQIDTPERGFAFMAEGPLDMRMSTSSSSSDNTQQSQSSLTAADLVNELQESDLTRILKQFGDEPRARAIAKSILNNRPLVTTTDLQQAVADVVPAFDKRSKRKGRTATCARVFQALRIVVNQEDLVLQRVLEEACPQLLRPGGRLVVLSYHSMEDRATKRIMRDGTIAKVRASSSLLHKDMYGNWNGPPKPFRPVGKFQKASEQEVALNSRARSATLRIAERLEVVVDSDEEEEDTYGRP</sequence>
<dbReference type="Pfam" id="PF01795">
    <property type="entry name" value="Methyltransf_5"/>
    <property type="match status" value="1"/>
</dbReference>
<dbReference type="EMBL" id="CAICTM010002146">
    <property type="protein sequence ID" value="CAB9528105.1"/>
    <property type="molecule type" value="Genomic_DNA"/>
</dbReference>
<reference evidence="6" key="1">
    <citation type="submission" date="2020-06" db="EMBL/GenBank/DDBJ databases">
        <authorList>
            <consortium name="Plant Systems Biology data submission"/>
        </authorList>
    </citation>
    <scope>NUCLEOTIDE SEQUENCE</scope>
    <source>
        <strain evidence="6">D6</strain>
    </source>
</reference>
<evidence type="ECO:0000256" key="5">
    <source>
        <dbReference type="SAM" id="MobiDB-lite"/>
    </source>
</evidence>
<dbReference type="GO" id="GO:0070475">
    <property type="term" value="P:rRNA base methylation"/>
    <property type="evidence" value="ECO:0007669"/>
    <property type="project" value="TreeGrafter"/>
</dbReference>
<feature type="compositionally biased region" description="Low complexity" evidence="5">
    <location>
        <begin position="35"/>
        <end position="48"/>
    </location>
</feature>